<feature type="domain" description="Glycosyltransferase 2-like" evidence="1">
    <location>
        <begin position="5"/>
        <end position="127"/>
    </location>
</feature>
<evidence type="ECO:0000313" key="4">
    <source>
        <dbReference type="Proteomes" id="UP000441162"/>
    </source>
</evidence>
<name>A0A4Q5HS05_9BACT</name>
<evidence type="ECO:0000313" key="3">
    <source>
        <dbReference type="EMBL" id="KAA5407838.1"/>
    </source>
</evidence>
<evidence type="ECO:0000313" key="5">
    <source>
        <dbReference type="Proteomes" id="UP000481616"/>
    </source>
</evidence>
<reference evidence="4 5" key="1">
    <citation type="journal article" date="2019" name="Nat. Med.">
        <title>A library of human gut bacterial isolates paired with longitudinal multiomics data enables mechanistic microbiome research.</title>
        <authorList>
            <person name="Poyet M."/>
            <person name="Groussin M."/>
            <person name="Gibbons S.M."/>
            <person name="Avila-Pacheco J."/>
            <person name="Jiang X."/>
            <person name="Kearney S.M."/>
            <person name="Perrotta A.R."/>
            <person name="Berdy B."/>
            <person name="Zhao S."/>
            <person name="Lieberman T.D."/>
            <person name="Swanson P.K."/>
            <person name="Smith M."/>
            <person name="Roesemann S."/>
            <person name="Alexander J.E."/>
            <person name="Rich S.A."/>
            <person name="Livny J."/>
            <person name="Vlamakis H."/>
            <person name="Clish C."/>
            <person name="Bullock K."/>
            <person name="Deik A."/>
            <person name="Scott J."/>
            <person name="Pierce K.A."/>
            <person name="Xavier R.J."/>
            <person name="Alm E.J."/>
        </authorList>
    </citation>
    <scope>NUCLEOTIDE SEQUENCE [LARGE SCALE GENOMIC DNA]</scope>
    <source>
        <strain evidence="2 5">BIOML-A1</strain>
        <strain evidence="3 4">BIOML-A4</strain>
    </source>
</reference>
<protein>
    <submittedName>
        <fullName evidence="3">Glycosyltransferase family 2 protein</fullName>
    </submittedName>
</protein>
<organism evidence="3 4">
    <name type="scientific">Phocaeicola dorei</name>
    <dbReference type="NCBI Taxonomy" id="357276"/>
    <lineage>
        <taxon>Bacteria</taxon>
        <taxon>Pseudomonadati</taxon>
        <taxon>Bacteroidota</taxon>
        <taxon>Bacteroidia</taxon>
        <taxon>Bacteroidales</taxon>
        <taxon>Bacteroidaceae</taxon>
        <taxon>Phocaeicola</taxon>
    </lineage>
</organism>
<gene>
    <name evidence="3" type="ORF">F2Y51_00095</name>
    <name evidence="2" type="ORF">F2Y58_14220</name>
</gene>
<dbReference type="PANTHER" id="PTHR22916:SF3">
    <property type="entry name" value="UDP-GLCNAC:BETAGAL BETA-1,3-N-ACETYLGLUCOSAMINYLTRANSFERASE-LIKE PROTEIN 1"/>
    <property type="match status" value="1"/>
</dbReference>
<keyword evidence="3" id="KW-0808">Transferase</keyword>
<sequence length="299" mass="34610">MCKFTICIPSYNRAHTIQKPLESLVEQTFKDFEVVVVDDGSSDNTEEVVHPYESLLNLRYIKKINGGKHTALNRGIACAKGELFVILDSDDQFVTTCLEKMAKLWDGCKDRDSFCGVMGKSMTNGKMIGRPFPEGLHSLSYVEYHYGDYAGWFLDCCECLRTDILKRYSWPENLETKFVPENYVMDQIGLKYKLLLTNEIFMDKVYENDGITNNVDNYVKKNICGYLYNAISKIEIILQKAKKTELKPTAGKYMWCYYWQLVKMDAEQKGPRIKHISLLGYAMWFRYNLVQIVKSILGK</sequence>
<dbReference type="AlphaFoldDB" id="A0A4Q5HS05"/>
<dbReference type="EMBL" id="VVYY01000011">
    <property type="protein sequence ID" value="KAA5396988.1"/>
    <property type="molecule type" value="Genomic_DNA"/>
</dbReference>
<dbReference type="InterPro" id="IPR001173">
    <property type="entry name" value="Glyco_trans_2-like"/>
</dbReference>
<accession>A0A4Q5HS05</accession>
<proteinExistence type="predicted"/>
<dbReference type="CDD" id="cd00761">
    <property type="entry name" value="Glyco_tranf_GTA_type"/>
    <property type="match status" value="1"/>
</dbReference>
<dbReference type="Proteomes" id="UP000481616">
    <property type="component" value="Unassembled WGS sequence"/>
</dbReference>
<dbReference type="RefSeq" id="WP_007844016.1">
    <property type="nucleotide sequence ID" value="NZ_JADNOS010000023.1"/>
</dbReference>
<evidence type="ECO:0000259" key="1">
    <source>
        <dbReference type="Pfam" id="PF00535"/>
    </source>
</evidence>
<evidence type="ECO:0000313" key="2">
    <source>
        <dbReference type="EMBL" id="KAA5396988.1"/>
    </source>
</evidence>
<comment type="caution">
    <text evidence="3">The sequence shown here is derived from an EMBL/GenBank/DDBJ whole genome shotgun (WGS) entry which is preliminary data.</text>
</comment>
<dbReference type="InterPro" id="IPR029044">
    <property type="entry name" value="Nucleotide-diphossugar_trans"/>
</dbReference>
<dbReference type="SUPFAM" id="SSF53448">
    <property type="entry name" value="Nucleotide-diphospho-sugar transferases"/>
    <property type="match status" value="1"/>
</dbReference>
<dbReference type="GO" id="GO:0016758">
    <property type="term" value="F:hexosyltransferase activity"/>
    <property type="evidence" value="ECO:0007669"/>
    <property type="project" value="UniProtKB-ARBA"/>
</dbReference>
<dbReference type="Gene3D" id="3.90.550.10">
    <property type="entry name" value="Spore Coat Polysaccharide Biosynthesis Protein SpsA, Chain A"/>
    <property type="match status" value="1"/>
</dbReference>
<dbReference type="PANTHER" id="PTHR22916">
    <property type="entry name" value="GLYCOSYLTRANSFERASE"/>
    <property type="match status" value="1"/>
</dbReference>
<dbReference type="EMBL" id="VVZA01000001">
    <property type="protein sequence ID" value="KAA5407838.1"/>
    <property type="molecule type" value="Genomic_DNA"/>
</dbReference>
<dbReference type="Proteomes" id="UP000441162">
    <property type="component" value="Unassembled WGS sequence"/>
</dbReference>
<dbReference type="Pfam" id="PF00535">
    <property type="entry name" value="Glycos_transf_2"/>
    <property type="match status" value="1"/>
</dbReference>